<dbReference type="Pfam" id="PF13454">
    <property type="entry name" value="NAD_binding_9"/>
    <property type="match status" value="1"/>
</dbReference>
<dbReference type="KEGG" id="xcf:J172_04320"/>
<dbReference type="PANTHER" id="PTHR40254:SF1">
    <property type="entry name" value="BLR0577 PROTEIN"/>
    <property type="match status" value="1"/>
</dbReference>
<dbReference type="Proteomes" id="UP000052230">
    <property type="component" value="Unassembled WGS sequence"/>
</dbReference>
<evidence type="ECO:0000313" key="2">
    <source>
        <dbReference type="EMBL" id="CEG19124.1"/>
    </source>
</evidence>
<dbReference type="Gene3D" id="3.50.50.60">
    <property type="entry name" value="FAD/NAD(P)-binding domain"/>
    <property type="match status" value="1"/>
</dbReference>
<dbReference type="SUPFAM" id="SSF51905">
    <property type="entry name" value="FAD/NAD(P)-binding domain"/>
    <property type="match status" value="1"/>
</dbReference>
<dbReference type="KEGG" id="xcm:J164_04280"/>
<dbReference type="KEGG" id="xcn:J169_04327"/>
<protein>
    <recommendedName>
        <fullName evidence="1">FAD-dependent urate hydroxylase HpyO/Asp monooxygenase CreE-like FAD/NAD(P)-binding domain-containing protein</fullName>
    </recommendedName>
</protein>
<dbReference type="InterPro" id="IPR052189">
    <property type="entry name" value="L-asp_N-monooxygenase_NS-form"/>
</dbReference>
<feature type="domain" description="FAD-dependent urate hydroxylase HpyO/Asp monooxygenase CreE-like FAD/NAD(P)-binding" evidence="1">
    <location>
        <begin position="57"/>
        <end position="208"/>
    </location>
</feature>
<evidence type="ECO:0000259" key="1">
    <source>
        <dbReference type="Pfam" id="PF13454"/>
    </source>
</evidence>
<dbReference type="PANTHER" id="PTHR40254">
    <property type="entry name" value="BLR0577 PROTEIN"/>
    <property type="match status" value="1"/>
</dbReference>
<dbReference type="InterPro" id="IPR038732">
    <property type="entry name" value="HpyO/CreE_NAD-binding"/>
</dbReference>
<proteinExistence type="predicted"/>
<dbReference type="InterPro" id="IPR036188">
    <property type="entry name" value="FAD/NAD-bd_sf"/>
</dbReference>
<dbReference type="AlphaFoldDB" id="A0A0U5FMW5"/>
<comment type="caution">
    <text evidence="2">The sequence shown here is derived from an EMBL/GenBank/DDBJ whole genome shotgun (WGS) entry which is preliminary data.</text>
</comment>
<dbReference type="KEGG" id="xcr:J163_04280"/>
<gene>
    <name evidence="2" type="ORF">XAC3562_910016</name>
</gene>
<dbReference type="EMBL" id="CCXZ01000190">
    <property type="protein sequence ID" value="CEG19124.1"/>
    <property type="molecule type" value="Genomic_DNA"/>
</dbReference>
<accession>A0A0U5FMW5</accession>
<name>A0A0U5FMW5_XANCI</name>
<organism evidence="2 3">
    <name type="scientific">Xanthomonas citri pv. citri</name>
    <dbReference type="NCBI Taxonomy" id="611301"/>
    <lineage>
        <taxon>Bacteria</taxon>
        <taxon>Pseudomonadati</taxon>
        <taxon>Pseudomonadota</taxon>
        <taxon>Gammaproteobacteria</taxon>
        <taxon>Lysobacterales</taxon>
        <taxon>Lysobacteraceae</taxon>
        <taxon>Xanthomonas</taxon>
    </lineage>
</organism>
<reference evidence="2 3" key="1">
    <citation type="submission" date="2014-09" db="EMBL/GenBank/DDBJ databases">
        <authorList>
            <person name="Regsiter A."/>
        </authorList>
    </citation>
    <scope>NUCLEOTIDE SEQUENCE [LARGE SCALE GENOMIC DNA]</scope>
</reference>
<dbReference type="PRINTS" id="PR00368">
    <property type="entry name" value="FADPNR"/>
</dbReference>
<dbReference type="KEGG" id="xcw:J162_04285"/>
<keyword evidence="3" id="KW-1185">Reference proteome</keyword>
<evidence type="ECO:0000313" key="3">
    <source>
        <dbReference type="Proteomes" id="UP000052230"/>
    </source>
</evidence>
<dbReference type="KEGG" id="xcu:J159_04279"/>
<sequence>MDASGDRFVGRLRRAGARTRGYPGHRGGMAAVTGATRRIAYNCRMNELRDPGDAVIAIVGGGASGVLVALQLLRQAVAPVQIVVIEPHAVLGEGVAYSTARPEHLLNVPAARMSALVEAPQDFVDYLRAHACCPELEDARLPQAFVGRRHYAPYLRDRLQTARVQSPATLIVHSARVQTLHADADGALLQLDDGQTLHATSVVLAVGNALRPLPLRGATGLSATQRLEAWDTEAVAALPQDAAVCIVGSGLSMADTVVTLAAQAHRGAVHVVSRHGLLPLPQAHCVAADFDPQPLLALSLRARMRSLRQHAQVAMAQGLPWQGVMERVRPLNQVLWQTLSVADQRRFLRHVVRYWDVHRHRIAAPVHAQLQAMRARGQLQLHRARLDVAFQAGACVRLSAGASAGHALQLDVQTLVNATGVEMRVQAMRNPLLQQLLGQGIAVAGSHGIGVDTAADGCLIDAEGHANPRLRVIGSLRIGSLWESLAVPELREQAAAIARDVLALLGR</sequence>